<dbReference type="GO" id="GO:0005829">
    <property type="term" value="C:cytosol"/>
    <property type="evidence" value="ECO:0007669"/>
    <property type="project" value="TreeGrafter"/>
</dbReference>
<keyword evidence="1" id="KW-0963">Cytoplasm</keyword>
<dbReference type="HAMAP" id="MF_02216">
    <property type="entry name" value="UbiK"/>
    <property type="match status" value="1"/>
</dbReference>
<dbReference type="PANTHER" id="PTHR38040:SF1">
    <property type="entry name" value="UBIQUINONE BIOSYNTHESIS ACCESSORY FACTOR UBIK"/>
    <property type="match status" value="1"/>
</dbReference>
<organism evidence="2 3">
    <name type="scientific">Arenicella xantha</name>
    <dbReference type="NCBI Taxonomy" id="644221"/>
    <lineage>
        <taxon>Bacteria</taxon>
        <taxon>Pseudomonadati</taxon>
        <taxon>Pseudomonadota</taxon>
        <taxon>Gammaproteobacteria</taxon>
        <taxon>Arenicellales</taxon>
        <taxon>Arenicellaceae</taxon>
        <taxon>Arenicella</taxon>
    </lineage>
</organism>
<accession>A0A395JGT3</accession>
<dbReference type="Proteomes" id="UP000253083">
    <property type="component" value="Unassembled WGS sequence"/>
</dbReference>
<protein>
    <recommendedName>
        <fullName evidence="1">Ubiquinone biosynthesis accessory factor UbiK</fullName>
    </recommendedName>
</protein>
<comment type="similarity">
    <text evidence="1">Belongs to the UbiK family.</text>
</comment>
<dbReference type="FunCoup" id="A0A395JGT3">
    <property type="interactions" value="53"/>
</dbReference>
<gene>
    <name evidence="1" type="primary">ubiK</name>
    <name evidence="2" type="ORF">DFR28_104118</name>
</gene>
<keyword evidence="3" id="KW-1185">Reference proteome</keyword>
<dbReference type="EMBL" id="QNRT01000004">
    <property type="protein sequence ID" value="RBP49190.1"/>
    <property type="molecule type" value="Genomic_DNA"/>
</dbReference>
<name>A0A395JGT3_9GAMM</name>
<sequence>MNDIPNAAADIIQRIMQTAKAAVPDSLSDDLRKNIKAAIQDVISDLDVVTREELDVQKAVLAKTRAKVDEMESIITDLEKRLKL</sequence>
<dbReference type="Pfam" id="PF04380">
    <property type="entry name" value="BMFP"/>
    <property type="match status" value="1"/>
</dbReference>
<comment type="function">
    <text evidence="1">Required for efficient ubiquinone (coenzyme Q) biosynthesis. UbiK is probably an accessory factor of Ubi enzymes and facilitates ubiquinone biosynthesis by acting as an assembly factor, a targeting factor, or both.</text>
</comment>
<keyword evidence="1" id="KW-0831">Ubiquinone biosynthesis</keyword>
<dbReference type="UniPathway" id="UPA00232"/>
<dbReference type="InParanoid" id="A0A395JGT3"/>
<comment type="caution">
    <text evidence="2">The sequence shown here is derived from an EMBL/GenBank/DDBJ whole genome shotgun (WGS) entry which is preliminary data.</text>
</comment>
<reference evidence="2 3" key="1">
    <citation type="submission" date="2018-06" db="EMBL/GenBank/DDBJ databases">
        <title>Genomic Encyclopedia of Type Strains, Phase IV (KMG-IV): sequencing the most valuable type-strain genomes for metagenomic binning, comparative biology and taxonomic classification.</title>
        <authorList>
            <person name="Goeker M."/>
        </authorList>
    </citation>
    <scope>NUCLEOTIDE SEQUENCE [LARGE SCALE GENOMIC DNA]</scope>
    <source>
        <strain evidence="2 3">DSM 24032</strain>
    </source>
</reference>
<dbReference type="OrthoDB" id="5297354at2"/>
<proteinExistence type="inferred from homology"/>
<dbReference type="PANTHER" id="PTHR38040">
    <property type="entry name" value="UBIQUINONE BIOSYNTHESIS ACCESSORY FACTOR UBIK"/>
    <property type="match status" value="1"/>
</dbReference>
<dbReference type="InterPro" id="IPR007475">
    <property type="entry name" value="UbiK"/>
</dbReference>
<dbReference type="GO" id="GO:0006744">
    <property type="term" value="P:ubiquinone biosynthetic process"/>
    <property type="evidence" value="ECO:0007669"/>
    <property type="project" value="UniProtKB-UniRule"/>
</dbReference>
<evidence type="ECO:0000313" key="2">
    <source>
        <dbReference type="EMBL" id="RBP49190.1"/>
    </source>
</evidence>
<evidence type="ECO:0000313" key="3">
    <source>
        <dbReference type="Proteomes" id="UP000253083"/>
    </source>
</evidence>
<evidence type="ECO:0000256" key="1">
    <source>
        <dbReference type="HAMAP-Rule" id="MF_02216"/>
    </source>
</evidence>
<dbReference type="AlphaFoldDB" id="A0A395JGT3"/>
<comment type="subcellular location">
    <subcellularLocation>
        <location evidence="1">Cytoplasm</location>
    </subcellularLocation>
</comment>
<dbReference type="RefSeq" id="WP_113955056.1">
    <property type="nucleotide sequence ID" value="NZ_QNRT01000004.1"/>
</dbReference>
<comment type="pathway">
    <text evidence="1">Cofactor biosynthesis; ubiquinone biosynthesis.</text>
</comment>